<sequence>MYGLGFSGALVVPVGFGVPVAPPAGRLAAGAAVGPVTGSVPRVGAADGDRLARPVWLGVALGAALAVAE</sequence>
<dbReference type="AlphaFoldDB" id="A0A317CVX7"/>
<accession>A0A317CVX7</accession>
<organism evidence="1 2">
    <name type="scientific">Micromonospora sicca</name>
    <dbReference type="NCBI Taxonomy" id="2202420"/>
    <lineage>
        <taxon>Bacteria</taxon>
        <taxon>Bacillati</taxon>
        <taxon>Actinomycetota</taxon>
        <taxon>Actinomycetes</taxon>
        <taxon>Micromonosporales</taxon>
        <taxon>Micromonosporaceae</taxon>
        <taxon>Micromonospora</taxon>
    </lineage>
</organism>
<reference evidence="1 2" key="1">
    <citation type="submission" date="2018-05" db="EMBL/GenBank/DDBJ databases">
        <title>Micromonosporas from Atacama Desert.</title>
        <authorList>
            <person name="Carro L."/>
            <person name="Golinska P."/>
            <person name="Klenk H.-P."/>
            <person name="Goodfellow M."/>
        </authorList>
    </citation>
    <scope>NUCLEOTIDE SEQUENCE [LARGE SCALE GENOMIC DNA]</scope>
    <source>
        <strain evidence="1 2">4G51</strain>
    </source>
</reference>
<dbReference type="Proteomes" id="UP000246050">
    <property type="component" value="Unassembled WGS sequence"/>
</dbReference>
<name>A0A317CVX7_9ACTN</name>
<gene>
    <name evidence="1" type="ORF">DKT69_37245</name>
</gene>
<protein>
    <submittedName>
        <fullName evidence="1">Uncharacterized protein</fullName>
    </submittedName>
</protein>
<dbReference type="EMBL" id="QGKS01000532">
    <property type="protein sequence ID" value="PWR06230.1"/>
    <property type="molecule type" value="Genomic_DNA"/>
</dbReference>
<evidence type="ECO:0000313" key="1">
    <source>
        <dbReference type="EMBL" id="PWR06230.1"/>
    </source>
</evidence>
<comment type="caution">
    <text evidence="1">The sequence shown here is derived from an EMBL/GenBank/DDBJ whole genome shotgun (WGS) entry which is preliminary data.</text>
</comment>
<proteinExistence type="predicted"/>
<dbReference type="RefSeq" id="WP_201750055.1">
    <property type="nucleotide sequence ID" value="NZ_QGKS01000532.1"/>
</dbReference>
<evidence type="ECO:0000313" key="2">
    <source>
        <dbReference type="Proteomes" id="UP000246050"/>
    </source>
</evidence>
<feature type="non-terminal residue" evidence="1">
    <location>
        <position position="69"/>
    </location>
</feature>